<comment type="similarity">
    <text evidence="2">Belongs to the FAD-binding monooxygenase family.</text>
</comment>
<dbReference type="EMBL" id="AMGX01000028">
    <property type="protein sequence ID" value="EXJ61501.1"/>
    <property type="molecule type" value="Genomic_DNA"/>
</dbReference>
<dbReference type="SUPFAM" id="SSF51905">
    <property type="entry name" value="FAD/NAD(P)-binding domain"/>
    <property type="match status" value="2"/>
</dbReference>
<evidence type="ECO:0000313" key="7">
    <source>
        <dbReference type="EMBL" id="EXJ61501.1"/>
    </source>
</evidence>
<proteinExistence type="inferred from homology"/>
<evidence type="ECO:0000256" key="5">
    <source>
        <dbReference type="ARBA" id="ARBA00023002"/>
    </source>
</evidence>
<keyword evidence="8" id="KW-1185">Reference proteome</keyword>
<evidence type="ECO:0000256" key="6">
    <source>
        <dbReference type="SAM" id="MobiDB-lite"/>
    </source>
</evidence>
<evidence type="ECO:0000256" key="1">
    <source>
        <dbReference type="ARBA" id="ARBA00001974"/>
    </source>
</evidence>
<name>W9WAE2_9EURO</name>
<evidence type="ECO:0000313" key="8">
    <source>
        <dbReference type="Proteomes" id="UP000019471"/>
    </source>
</evidence>
<dbReference type="PANTHER" id="PTHR42877:SF7">
    <property type="entry name" value="FLAVIN-BINDING MONOOXYGENASE-RELATED"/>
    <property type="match status" value="1"/>
</dbReference>
<dbReference type="InterPro" id="IPR020946">
    <property type="entry name" value="Flavin_mOase-like"/>
</dbReference>
<dbReference type="eggNOG" id="KOG1399">
    <property type="taxonomic scope" value="Eukaryota"/>
</dbReference>
<dbReference type="Proteomes" id="UP000019471">
    <property type="component" value="Unassembled WGS sequence"/>
</dbReference>
<accession>W9WAE2</accession>
<dbReference type="GO" id="GO:0050661">
    <property type="term" value="F:NADP binding"/>
    <property type="evidence" value="ECO:0007669"/>
    <property type="project" value="InterPro"/>
</dbReference>
<dbReference type="HOGENOM" id="CLU_006937_6_1_1"/>
<evidence type="ECO:0000256" key="2">
    <source>
        <dbReference type="ARBA" id="ARBA00010139"/>
    </source>
</evidence>
<comment type="cofactor">
    <cofactor evidence="1">
        <name>FAD</name>
        <dbReference type="ChEBI" id="CHEBI:57692"/>
    </cofactor>
</comment>
<gene>
    <name evidence="7" type="ORF">A1O5_11817</name>
</gene>
<comment type="caution">
    <text evidence="7">The sequence shown here is derived from an EMBL/GenBank/DDBJ whole genome shotgun (WGS) entry which is preliminary data.</text>
</comment>
<evidence type="ECO:0000256" key="3">
    <source>
        <dbReference type="ARBA" id="ARBA00022630"/>
    </source>
</evidence>
<keyword evidence="4" id="KW-0274">FAD</keyword>
<dbReference type="OrthoDB" id="74360at2759"/>
<keyword evidence="3" id="KW-0285">Flavoprotein</keyword>
<dbReference type="GeneID" id="19196504"/>
<dbReference type="GO" id="GO:0050660">
    <property type="term" value="F:flavin adenine dinucleotide binding"/>
    <property type="evidence" value="ECO:0007669"/>
    <property type="project" value="InterPro"/>
</dbReference>
<dbReference type="PANTHER" id="PTHR42877">
    <property type="entry name" value="L-ORNITHINE N(5)-MONOOXYGENASE-RELATED"/>
    <property type="match status" value="1"/>
</dbReference>
<dbReference type="Pfam" id="PF00743">
    <property type="entry name" value="FMO-like"/>
    <property type="match status" value="1"/>
</dbReference>
<organism evidence="7 8">
    <name type="scientific">Cladophialophora psammophila CBS 110553</name>
    <dbReference type="NCBI Taxonomy" id="1182543"/>
    <lineage>
        <taxon>Eukaryota</taxon>
        <taxon>Fungi</taxon>
        <taxon>Dikarya</taxon>
        <taxon>Ascomycota</taxon>
        <taxon>Pezizomycotina</taxon>
        <taxon>Eurotiomycetes</taxon>
        <taxon>Chaetothyriomycetidae</taxon>
        <taxon>Chaetothyriales</taxon>
        <taxon>Herpotrichiellaceae</taxon>
        <taxon>Cladophialophora</taxon>
    </lineage>
</organism>
<reference evidence="7 8" key="1">
    <citation type="submission" date="2013-03" db="EMBL/GenBank/DDBJ databases">
        <title>The Genome Sequence of Cladophialophora psammophila CBS 110553.</title>
        <authorList>
            <consortium name="The Broad Institute Genomics Platform"/>
            <person name="Cuomo C."/>
            <person name="de Hoog S."/>
            <person name="Gorbushina A."/>
            <person name="Walker B."/>
            <person name="Young S.K."/>
            <person name="Zeng Q."/>
            <person name="Gargeya S."/>
            <person name="Fitzgerald M."/>
            <person name="Haas B."/>
            <person name="Abouelleil A."/>
            <person name="Allen A.W."/>
            <person name="Alvarado L."/>
            <person name="Arachchi H.M."/>
            <person name="Berlin A.M."/>
            <person name="Chapman S.B."/>
            <person name="Gainer-Dewar J."/>
            <person name="Goldberg J."/>
            <person name="Griggs A."/>
            <person name="Gujja S."/>
            <person name="Hansen M."/>
            <person name="Howarth C."/>
            <person name="Imamovic A."/>
            <person name="Ireland A."/>
            <person name="Larimer J."/>
            <person name="McCowan C."/>
            <person name="Murphy C."/>
            <person name="Pearson M."/>
            <person name="Poon T.W."/>
            <person name="Priest M."/>
            <person name="Roberts A."/>
            <person name="Saif S."/>
            <person name="Shea T."/>
            <person name="Sisk P."/>
            <person name="Sykes S."/>
            <person name="Wortman J."/>
            <person name="Nusbaum C."/>
            <person name="Birren B."/>
        </authorList>
    </citation>
    <scope>NUCLEOTIDE SEQUENCE [LARGE SCALE GENOMIC DNA]</scope>
    <source>
        <strain evidence="7 8">CBS 110553</strain>
    </source>
</reference>
<keyword evidence="5" id="KW-0560">Oxidoreductase</keyword>
<sequence length="608" mass="69315">MVQQIVWDPFSGEGPPLFKAVSHDEEFEEKTNGVPDKSETSSTPVVTSHSKKPHANPWYRQNFGDFQITEEPMYQCDRKLRVICTGAGATALQVAYKFGKLMEDVDVVLYEKNDAVGGTWLENRYPGCACDIPSHAYQFSWNRNPNWSSFYSPAAEILKYLQDTADKFDLHRFVRLRHRVCQANWNDDSGKWVFKVERPDGSTFTDEADIFLNTSGALNVWKYPNIPGLQSFKGNLMHTASWDTTVDLRDKVVAVIGSGSSAIQVVPGVAPHVKQLLNFVRSPVWLSPGFAAKYAGPEGSNFKYSEEQKELFRKDQAAYVDYIRNIEEDLGNRFRQQHEDSEIQLAVREAMAARMRAKLGKDEIADYLIPNFGLGCRRLSPGDEYMACFTRDNVEMIRSGVARVTEDGVVDDKGKDYAVDIIVCATGFDTSFTPSFPIIGRNGVDLKSFYGHFPRGYLSIMTPHFPNFYQFTGPGAPGSHGPFFAIIEWMTRYMMKTLQKMQRENIKALEPTAAASRDYYNWCHTMFKRLVYSQPCASWYKNGNHNGPVTAQYPGSRLHWYELLGEPRYEDFRITYITNNKFQFLGNGFTRNDVDQTNLTWFMDAPEI</sequence>
<dbReference type="InterPro" id="IPR036188">
    <property type="entry name" value="FAD/NAD-bd_sf"/>
</dbReference>
<evidence type="ECO:0008006" key="9">
    <source>
        <dbReference type="Google" id="ProtNLM"/>
    </source>
</evidence>
<dbReference type="Gene3D" id="3.50.50.60">
    <property type="entry name" value="FAD/NAD(P)-binding domain"/>
    <property type="match status" value="2"/>
</dbReference>
<dbReference type="GO" id="GO:0004499">
    <property type="term" value="F:N,N-dimethylaniline monooxygenase activity"/>
    <property type="evidence" value="ECO:0007669"/>
    <property type="project" value="InterPro"/>
</dbReference>
<dbReference type="RefSeq" id="XP_007750577.1">
    <property type="nucleotide sequence ID" value="XM_007752387.1"/>
</dbReference>
<protein>
    <recommendedName>
        <fullName evidence="9">Sterigmatocystin biosynthesis monooxygenase stcW</fullName>
    </recommendedName>
</protein>
<dbReference type="AlphaFoldDB" id="W9WAE2"/>
<dbReference type="InterPro" id="IPR051209">
    <property type="entry name" value="FAD-bind_Monooxygenase_sf"/>
</dbReference>
<evidence type="ECO:0000256" key="4">
    <source>
        <dbReference type="ARBA" id="ARBA00022827"/>
    </source>
</evidence>
<feature type="region of interest" description="Disordered" evidence="6">
    <location>
        <begin position="24"/>
        <end position="53"/>
    </location>
</feature>